<protein>
    <submittedName>
        <fullName evidence="5">Fic family protein</fullName>
    </submittedName>
</protein>
<feature type="active site" evidence="2">
    <location>
        <position position="219"/>
    </location>
</feature>
<feature type="binding site" evidence="3">
    <location>
        <begin position="223"/>
        <end position="230"/>
    </location>
    <ligand>
        <name>ATP</name>
        <dbReference type="ChEBI" id="CHEBI:30616"/>
    </ligand>
</feature>
<evidence type="ECO:0000313" key="5">
    <source>
        <dbReference type="EMBL" id="TPW34386.1"/>
    </source>
</evidence>
<dbReference type="PANTHER" id="PTHR13504:SF38">
    <property type="entry name" value="FIDO DOMAIN-CONTAINING PROTEIN"/>
    <property type="match status" value="1"/>
</dbReference>
<dbReference type="Pfam" id="PF02661">
    <property type="entry name" value="Fic"/>
    <property type="match status" value="1"/>
</dbReference>
<dbReference type="AlphaFoldDB" id="A0A506UM13"/>
<dbReference type="RefSeq" id="WP_165601151.1">
    <property type="nucleotide sequence ID" value="NZ_SORZ01000002.1"/>
</dbReference>
<keyword evidence="6" id="KW-1185">Reference proteome</keyword>
<feature type="binding site" evidence="1">
    <location>
        <position position="219"/>
    </location>
    <ligand>
        <name>ATP</name>
        <dbReference type="ChEBI" id="CHEBI:30616"/>
    </ligand>
</feature>
<comment type="caution">
    <text evidence="5">The sequence shown here is derived from an EMBL/GenBank/DDBJ whole genome shotgun (WGS) entry which is preliminary data.</text>
</comment>
<evidence type="ECO:0000259" key="4">
    <source>
        <dbReference type="PROSITE" id="PS51459"/>
    </source>
</evidence>
<dbReference type="Proteomes" id="UP000315037">
    <property type="component" value="Unassembled WGS sequence"/>
</dbReference>
<feature type="binding site" evidence="1">
    <location>
        <begin position="224"/>
        <end position="230"/>
    </location>
    <ligand>
        <name>ATP</name>
        <dbReference type="ChEBI" id="CHEBI:30616"/>
    </ligand>
</feature>
<dbReference type="PIRSF" id="PIRSF038925">
    <property type="entry name" value="AMP-prot_trans"/>
    <property type="match status" value="1"/>
</dbReference>
<evidence type="ECO:0000256" key="2">
    <source>
        <dbReference type="PIRSR" id="PIRSR640198-1"/>
    </source>
</evidence>
<evidence type="ECO:0000313" key="6">
    <source>
        <dbReference type="Proteomes" id="UP000315037"/>
    </source>
</evidence>
<reference evidence="5 6" key="1">
    <citation type="submission" date="2019-03" db="EMBL/GenBank/DDBJ databases">
        <title>The complete genome sequence of Neokomagataea sp. Jb2 NBRC113641.</title>
        <authorList>
            <person name="Chua K.-O."/>
            <person name="Chan K.-G."/>
            <person name="See-Too W.-S."/>
        </authorList>
    </citation>
    <scope>NUCLEOTIDE SEQUENCE [LARGE SCALE GENOMIC DNA]</scope>
    <source>
        <strain evidence="5 6">Jb2</strain>
    </source>
</reference>
<gene>
    <name evidence="5" type="ORF">E3202_07835</name>
</gene>
<dbReference type="InterPro" id="IPR025758">
    <property type="entry name" value="Fic/DOC_N"/>
</dbReference>
<dbReference type="PANTHER" id="PTHR13504">
    <property type="entry name" value="FIDO DOMAIN-CONTAINING PROTEIN DDB_G0283145"/>
    <property type="match status" value="1"/>
</dbReference>
<accession>A0A506UM13</accession>
<proteinExistence type="predicted"/>
<dbReference type="Pfam" id="PF13784">
    <property type="entry name" value="Fic_N"/>
    <property type="match status" value="1"/>
</dbReference>
<dbReference type="PROSITE" id="PS51459">
    <property type="entry name" value="FIDO"/>
    <property type="match status" value="1"/>
</dbReference>
<name>A0A506UM13_9PROT</name>
<dbReference type="GO" id="GO:0005524">
    <property type="term" value="F:ATP binding"/>
    <property type="evidence" value="ECO:0007669"/>
    <property type="project" value="UniProtKB-KW"/>
</dbReference>
<dbReference type="SUPFAM" id="SSF140931">
    <property type="entry name" value="Fic-like"/>
    <property type="match status" value="1"/>
</dbReference>
<dbReference type="Gene3D" id="1.10.3290.10">
    <property type="entry name" value="Fido-like domain"/>
    <property type="match status" value="1"/>
</dbReference>
<sequence>MPLNRFDTRHAVHYHQGAFPPKNLDLQRFMVPLLTATDAVARYDQALKTLHDTEVLLAPMRQQEAIVSSRIEGTIATLEELARHEAEQEKDSCASSSSVVLPRHEVLEVALYAQTLRRAQEDMKAGLPLTPHALRSMHANLLRSGRGEDKTPGMFKTEQNYLGDTNRKEIRFIPIAPEHLLFGLDKLFEYINSPTNDGLPDPFALVRTAIAHLEFEALHPFKDGNGRVGRMLIPLMLWRQKVITQPHFYISAYFDRNKEEYIERMRAVSRASEWEEWVIFFLTGVTQQAQENLAKAESIVSLHDDLKQRIRRILNSSRGIDILDFIFRRPIFRGNLLSSTFGVQNASRFRRKLIEAEIISEIVPPTGSRPGVYRFDALLKLAAS</sequence>
<dbReference type="InterPro" id="IPR040198">
    <property type="entry name" value="Fido_containing"/>
</dbReference>
<dbReference type="InterPro" id="IPR026287">
    <property type="entry name" value="SoFic-like"/>
</dbReference>
<evidence type="ECO:0000256" key="3">
    <source>
        <dbReference type="PIRSR" id="PIRSR640198-2"/>
    </source>
</evidence>
<feature type="binding site" evidence="1">
    <location>
        <position position="261"/>
    </location>
    <ligand>
        <name>ATP</name>
        <dbReference type="ChEBI" id="CHEBI:30616"/>
    </ligand>
</feature>
<feature type="domain" description="Fido" evidence="4">
    <location>
        <begin position="129"/>
        <end position="283"/>
    </location>
</feature>
<dbReference type="EMBL" id="SORZ01000002">
    <property type="protein sequence ID" value="TPW34386.1"/>
    <property type="molecule type" value="Genomic_DNA"/>
</dbReference>
<organism evidence="5 6">
    <name type="scientific">Oecophyllibacter saccharovorans</name>
    <dbReference type="NCBI Taxonomy" id="2558360"/>
    <lineage>
        <taxon>Bacteria</taxon>
        <taxon>Pseudomonadati</taxon>
        <taxon>Pseudomonadota</taxon>
        <taxon>Alphaproteobacteria</taxon>
        <taxon>Acetobacterales</taxon>
        <taxon>Acetobacteraceae</taxon>
        <taxon>Oecophyllibacter</taxon>
    </lineage>
</organism>
<evidence type="ECO:0000256" key="1">
    <source>
        <dbReference type="PIRSR" id="PIRSR038925-1"/>
    </source>
</evidence>
<dbReference type="InterPro" id="IPR036597">
    <property type="entry name" value="Fido-like_dom_sf"/>
</dbReference>
<keyword evidence="1" id="KW-0547">Nucleotide-binding</keyword>
<dbReference type="InterPro" id="IPR003812">
    <property type="entry name" value="Fido"/>
</dbReference>
<keyword evidence="1" id="KW-0067">ATP-binding</keyword>
<feature type="binding site" evidence="1">
    <location>
        <position position="72"/>
    </location>
    <ligand>
        <name>ATP</name>
        <dbReference type="ChEBI" id="CHEBI:30616"/>
    </ligand>
</feature>